<evidence type="ECO:0000313" key="4">
    <source>
        <dbReference type="RefSeq" id="XP_033347353.1"/>
    </source>
</evidence>
<proteinExistence type="predicted"/>
<dbReference type="InterPro" id="IPR001611">
    <property type="entry name" value="Leu-rich_rpt"/>
</dbReference>
<dbReference type="SMART" id="SM00367">
    <property type="entry name" value="LRR_CC"/>
    <property type="match status" value="11"/>
</dbReference>
<dbReference type="InterPro" id="IPR001810">
    <property type="entry name" value="F-box_dom"/>
</dbReference>
<protein>
    <submittedName>
        <fullName evidence="4">F-box/LRR-repeat protein 4 isoform X1</fullName>
    </submittedName>
</protein>
<dbReference type="Gene3D" id="1.20.1280.50">
    <property type="match status" value="1"/>
</dbReference>
<name>A0A6J3K2N3_9HYME</name>
<dbReference type="RefSeq" id="XP_033347353.1">
    <property type="nucleotide sequence ID" value="XM_033491462.1"/>
</dbReference>
<organism evidence="3 4">
    <name type="scientific">Bombus vosnesenskii</name>
    <dbReference type="NCBI Taxonomy" id="207650"/>
    <lineage>
        <taxon>Eukaryota</taxon>
        <taxon>Metazoa</taxon>
        <taxon>Ecdysozoa</taxon>
        <taxon>Arthropoda</taxon>
        <taxon>Hexapoda</taxon>
        <taxon>Insecta</taxon>
        <taxon>Pterygota</taxon>
        <taxon>Neoptera</taxon>
        <taxon>Endopterygota</taxon>
        <taxon>Hymenoptera</taxon>
        <taxon>Apocrita</taxon>
        <taxon>Aculeata</taxon>
        <taxon>Apoidea</taxon>
        <taxon>Anthophila</taxon>
        <taxon>Apidae</taxon>
        <taxon>Bombus</taxon>
        <taxon>Pyrobombus</taxon>
    </lineage>
</organism>
<evidence type="ECO:0000313" key="3">
    <source>
        <dbReference type="Proteomes" id="UP000504631"/>
    </source>
</evidence>
<dbReference type="InterPro" id="IPR032675">
    <property type="entry name" value="LRR_dom_sf"/>
</dbReference>
<dbReference type="Proteomes" id="UP000504631">
    <property type="component" value="Unplaced"/>
</dbReference>
<dbReference type="Pfam" id="PF25372">
    <property type="entry name" value="DUF7885"/>
    <property type="match status" value="1"/>
</dbReference>
<dbReference type="InterPro" id="IPR006553">
    <property type="entry name" value="Leu-rich_rpt_Cys-con_subtyp"/>
</dbReference>
<dbReference type="InterPro" id="IPR036047">
    <property type="entry name" value="F-box-like_dom_sf"/>
</dbReference>
<feature type="domain" description="F-box" evidence="2">
    <location>
        <begin position="22"/>
        <end position="62"/>
    </location>
</feature>
<dbReference type="AlphaFoldDB" id="A0A6J3K2N3"/>
<dbReference type="GO" id="GO:0031146">
    <property type="term" value="P:SCF-dependent proteasomal ubiquitin-dependent protein catabolic process"/>
    <property type="evidence" value="ECO:0007669"/>
    <property type="project" value="TreeGrafter"/>
</dbReference>
<dbReference type="KEGG" id="bvk:117232225"/>
<dbReference type="SUPFAM" id="SSF81383">
    <property type="entry name" value="F-box domain"/>
    <property type="match status" value="1"/>
</dbReference>
<keyword evidence="3" id="KW-1185">Reference proteome</keyword>
<dbReference type="PANTHER" id="PTHR13318">
    <property type="entry name" value="PARTNER OF PAIRED, ISOFORM B-RELATED"/>
    <property type="match status" value="1"/>
</dbReference>
<dbReference type="GeneID" id="117232225"/>
<dbReference type="Gene3D" id="3.80.10.10">
    <property type="entry name" value="Ribonuclease Inhibitor"/>
    <property type="match status" value="5"/>
</dbReference>
<dbReference type="SUPFAM" id="SSF52058">
    <property type="entry name" value="L domain-like"/>
    <property type="match status" value="1"/>
</dbReference>
<sequence>MAIMFDSKNHMNNMSETDNLQLPIDAIIHILSYLSTSDRMAAGLVNRTWHEASLAMKFLDEVELVLGRPRADNLNEVIELLQHSTRPFYNFVFRKVELKRNMAIWDRYGPHMKSLVLLCCDLSEKTLVEIFKCCKSLRILHINDCRESLMSGRLLEDENDIKELSETFKNVYELSLGYNRFLSDALFNRLVAICPNLESLSLMGCQMTFHYGLNRKFYPDFYGLPYPSKSTLTFINALDYFGRQAYKLKHLNFSYTLIDPSALTILSGLQNLRLESLILQGCDHLSIESIRGMTQHQTCLKVLDISFSVRIADDSLLCICENLTKLETLRIRRCREVTDIGIKYIQLLQHLKELNISEDEQLTDDSITRGLCSGCNIIDDENMDQNIDGNINFAPPEKNCVQRRTEKRMRKENMRILSANALRIHEESVECISKFFPNLRQLELSYCFSGVTDKTIQMIFKELVHLQTLNISHCDEVSDAGLTGMGIGNYKYVEKIQVAHNPEFTESRLRISLRSKAEEEIVRDADRKREIMKLCENVSKPLNSFSGYSLIRLKCLQELDLSGCNRITDVSLKHAFAFPELKILNLSQCQQITDIGLDYLSKNNPAIEYLNLNRCYNISDIGISYLVQRLHRLKRLLIQRCSQLTDRTLDSIKLYCKSLHYLDTRYCRGMSVAGLESLTHLYVDCHEHADVASGENEILPPPPLPLPSLSSLP</sequence>
<evidence type="ECO:0000256" key="1">
    <source>
        <dbReference type="ARBA" id="ARBA00022786"/>
    </source>
</evidence>
<dbReference type="SMART" id="SM00256">
    <property type="entry name" value="FBOX"/>
    <property type="match status" value="1"/>
</dbReference>
<gene>
    <name evidence="4" type="primary">LOC117232225</name>
</gene>
<dbReference type="InterPro" id="IPR057207">
    <property type="entry name" value="FBXL15_LRR"/>
</dbReference>
<accession>A0A6J3K2N3</accession>
<dbReference type="Pfam" id="PF00646">
    <property type="entry name" value="F-box"/>
    <property type="match status" value="1"/>
</dbReference>
<evidence type="ECO:0000259" key="2">
    <source>
        <dbReference type="SMART" id="SM00256"/>
    </source>
</evidence>
<dbReference type="GO" id="GO:0019005">
    <property type="term" value="C:SCF ubiquitin ligase complex"/>
    <property type="evidence" value="ECO:0007669"/>
    <property type="project" value="TreeGrafter"/>
</dbReference>
<dbReference type="Pfam" id="PF13516">
    <property type="entry name" value="LRR_6"/>
    <property type="match status" value="1"/>
</dbReference>
<keyword evidence="1" id="KW-0833">Ubl conjugation pathway</keyword>
<reference evidence="4" key="1">
    <citation type="submission" date="2025-08" db="UniProtKB">
        <authorList>
            <consortium name="RefSeq"/>
        </authorList>
    </citation>
    <scope>IDENTIFICATION</scope>
    <source>
        <tissue evidence="4">Muscle</tissue>
    </source>
</reference>